<feature type="transmembrane region" description="Helical" evidence="7">
    <location>
        <begin position="98"/>
        <end position="117"/>
    </location>
</feature>
<dbReference type="InterPro" id="IPR036850">
    <property type="entry name" value="NDK-like_dom_sf"/>
</dbReference>
<dbReference type="SMART" id="SM00562">
    <property type="entry name" value="NDK"/>
    <property type="match status" value="1"/>
</dbReference>
<keyword evidence="7" id="KW-0812">Transmembrane</keyword>
<evidence type="ECO:0000256" key="2">
    <source>
        <dbReference type="ARBA" id="ARBA00008142"/>
    </source>
</evidence>
<keyword evidence="7" id="KW-1133">Transmembrane helix</keyword>
<evidence type="ECO:0000256" key="5">
    <source>
        <dbReference type="ARBA" id="ARBA00022777"/>
    </source>
</evidence>
<proteinExistence type="inferred from homology"/>
<sequence length="204" mass="23138">MSKPKLTQERTLVLIKPDVLQRQIVGEIISRFERKGVKITAIKMVNATKEQVGEHYEGKEAYLIETGEKAKKGAIARGEDVSDWNSLEKGKQIRQRNINYLTCGPIIAIVFEGFGVISQVRKILGSTSPAEGDIGTIRNDYSLDTYALADFIDRSTMTMLHASDSVENAEREIKIWFKESEICNDYETGVEKIFYDSEWSHKKN</sequence>
<dbReference type="EMBL" id="JAAZBX010000010">
    <property type="protein sequence ID" value="NLD25558.1"/>
    <property type="molecule type" value="Genomic_DNA"/>
</dbReference>
<evidence type="ECO:0000313" key="9">
    <source>
        <dbReference type="EMBL" id="NLD25558.1"/>
    </source>
</evidence>
<organism evidence="9 10">
    <name type="scientific">Candidatus Dojkabacteria bacterium</name>
    <dbReference type="NCBI Taxonomy" id="2099670"/>
    <lineage>
        <taxon>Bacteria</taxon>
        <taxon>Candidatus Dojkabacteria</taxon>
    </lineage>
</organism>
<gene>
    <name evidence="9" type="ORF">GX656_02865</name>
</gene>
<comment type="caution">
    <text evidence="9">The sequence shown here is derived from an EMBL/GenBank/DDBJ whole genome shotgun (WGS) entry which is preliminary data.</text>
</comment>
<dbReference type="AlphaFoldDB" id="A0A847D011"/>
<dbReference type="Gene3D" id="3.30.70.141">
    <property type="entry name" value="Nucleoside diphosphate kinase-like domain"/>
    <property type="match status" value="1"/>
</dbReference>
<dbReference type="InterPro" id="IPR034907">
    <property type="entry name" value="NDK-like_dom"/>
</dbReference>
<dbReference type="Pfam" id="PF00334">
    <property type="entry name" value="NDK"/>
    <property type="match status" value="2"/>
</dbReference>
<reference evidence="9 10" key="1">
    <citation type="journal article" date="2020" name="Biotechnol. Biofuels">
        <title>New insights from the biogas microbiome by comprehensive genome-resolved metagenomics of nearly 1600 species originating from multiple anaerobic digesters.</title>
        <authorList>
            <person name="Campanaro S."/>
            <person name="Treu L."/>
            <person name="Rodriguez-R L.M."/>
            <person name="Kovalovszki A."/>
            <person name="Ziels R.M."/>
            <person name="Maus I."/>
            <person name="Zhu X."/>
            <person name="Kougias P.G."/>
            <person name="Basile A."/>
            <person name="Luo G."/>
            <person name="Schluter A."/>
            <person name="Konstantinidis K.T."/>
            <person name="Angelidaki I."/>
        </authorList>
    </citation>
    <scope>NUCLEOTIDE SEQUENCE [LARGE SCALE GENOMIC DNA]</scope>
    <source>
        <strain evidence="9">AS06rmzACSIP_65</strain>
    </source>
</reference>
<dbReference type="EC" id="2.7.4.6" evidence="3"/>
<dbReference type="CDD" id="cd04413">
    <property type="entry name" value="NDPk_I"/>
    <property type="match status" value="1"/>
</dbReference>
<keyword evidence="4" id="KW-0808">Transferase</keyword>
<evidence type="ECO:0000256" key="4">
    <source>
        <dbReference type="ARBA" id="ARBA00022679"/>
    </source>
</evidence>
<dbReference type="PROSITE" id="PS51374">
    <property type="entry name" value="NDPK_LIKE"/>
    <property type="match status" value="1"/>
</dbReference>
<keyword evidence="5 9" id="KW-0418">Kinase</keyword>
<evidence type="ECO:0000259" key="8">
    <source>
        <dbReference type="SMART" id="SM00562"/>
    </source>
</evidence>
<keyword evidence="7" id="KW-0472">Membrane</keyword>
<feature type="domain" description="Nucleoside diphosphate kinase-like" evidence="8">
    <location>
        <begin position="8"/>
        <end position="184"/>
    </location>
</feature>
<evidence type="ECO:0000256" key="1">
    <source>
        <dbReference type="ARBA" id="ARBA00001946"/>
    </source>
</evidence>
<comment type="similarity">
    <text evidence="2 6">Belongs to the NDK family.</text>
</comment>
<dbReference type="SUPFAM" id="SSF54919">
    <property type="entry name" value="Nucleoside diphosphate kinase, NDK"/>
    <property type="match status" value="1"/>
</dbReference>
<dbReference type="Proteomes" id="UP000545876">
    <property type="component" value="Unassembled WGS sequence"/>
</dbReference>
<evidence type="ECO:0000256" key="3">
    <source>
        <dbReference type="ARBA" id="ARBA00012966"/>
    </source>
</evidence>
<protein>
    <recommendedName>
        <fullName evidence="3">nucleoside-diphosphate kinase</fullName>
        <ecNumber evidence="3">2.7.4.6</ecNumber>
    </recommendedName>
</protein>
<evidence type="ECO:0000256" key="6">
    <source>
        <dbReference type="PROSITE-ProRule" id="PRU00706"/>
    </source>
</evidence>
<comment type="caution">
    <text evidence="6">Lacks conserved residue(s) required for the propagation of feature annotation.</text>
</comment>
<accession>A0A847D011</accession>
<name>A0A847D011_9BACT</name>
<evidence type="ECO:0000313" key="10">
    <source>
        <dbReference type="Proteomes" id="UP000545876"/>
    </source>
</evidence>
<dbReference type="GO" id="GO:0004550">
    <property type="term" value="F:nucleoside diphosphate kinase activity"/>
    <property type="evidence" value="ECO:0007669"/>
    <property type="project" value="UniProtKB-EC"/>
</dbReference>
<comment type="cofactor">
    <cofactor evidence="1">
        <name>Mg(2+)</name>
        <dbReference type="ChEBI" id="CHEBI:18420"/>
    </cofactor>
</comment>
<evidence type="ECO:0000256" key="7">
    <source>
        <dbReference type="SAM" id="Phobius"/>
    </source>
</evidence>
<dbReference type="PANTHER" id="PTHR11349">
    <property type="entry name" value="NUCLEOSIDE DIPHOSPHATE KINASE"/>
    <property type="match status" value="1"/>
</dbReference>